<keyword evidence="1" id="KW-0805">Transcription regulation</keyword>
<dbReference type="InterPro" id="IPR007630">
    <property type="entry name" value="RNA_pol_sigma70_r4"/>
</dbReference>
<dbReference type="GO" id="GO:0016987">
    <property type="term" value="F:sigma factor activity"/>
    <property type="evidence" value="ECO:0007669"/>
    <property type="project" value="UniProtKB-KW"/>
</dbReference>
<dbReference type="PANTHER" id="PTHR30385:SF7">
    <property type="entry name" value="RNA POLYMERASE SIGMA FACTOR FLIA"/>
    <property type="match status" value="1"/>
</dbReference>
<reference evidence="7" key="1">
    <citation type="submission" date="2023-05" db="EMBL/GenBank/DDBJ databases">
        <title>Comparative genomics of Bacillaceae isolates and their secondary metabolite potential.</title>
        <authorList>
            <person name="Song L."/>
            <person name="Nielsen L.J."/>
            <person name="Mohite O."/>
            <person name="Xu X."/>
            <person name="Weber T."/>
            <person name="Kovacs A.T."/>
        </authorList>
    </citation>
    <scope>NUCLEOTIDE SEQUENCE</scope>
    <source>
        <strain evidence="7">XLM17</strain>
    </source>
</reference>
<dbReference type="Pfam" id="PF04542">
    <property type="entry name" value="Sigma70_r2"/>
    <property type="match status" value="1"/>
</dbReference>
<dbReference type="KEGG" id="nnv:QNH39_11505"/>
<keyword evidence="2" id="KW-0731">Sigma factor</keyword>
<dbReference type="SUPFAM" id="SSF88946">
    <property type="entry name" value="Sigma2 domain of RNA polymerase sigma factors"/>
    <property type="match status" value="1"/>
</dbReference>
<dbReference type="GO" id="GO:0003899">
    <property type="term" value="F:DNA-directed RNA polymerase activity"/>
    <property type="evidence" value="ECO:0007669"/>
    <property type="project" value="InterPro"/>
</dbReference>
<proteinExistence type="predicted"/>
<dbReference type="GO" id="GO:0003677">
    <property type="term" value="F:DNA binding"/>
    <property type="evidence" value="ECO:0007669"/>
    <property type="project" value="UniProtKB-KW"/>
</dbReference>
<name>A0AA95MQF4_9BACI</name>
<keyword evidence="8" id="KW-1185">Reference proteome</keyword>
<dbReference type="GO" id="GO:0006352">
    <property type="term" value="P:DNA-templated transcription initiation"/>
    <property type="evidence" value="ECO:0007669"/>
    <property type="project" value="InterPro"/>
</dbReference>
<dbReference type="PANTHER" id="PTHR30385">
    <property type="entry name" value="SIGMA FACTOR F FLAGELLAR"/>
    <property type="match status" value="1"/>
</dbReference>
<protein>
    <submittedName>
        <fullName evidence="7">FliA/WhiG family RNA polymerase sigma factor</fullName>
    </submittedName>
</protein>
<dbReference type="PIRSF" id="PIRSF000770">
    <property type="entry name" value="RNA_pol_sigma-SigE/K"/>
    <property type="match status" value="1"/>
</dbReference>
<dbReference type="SUPFAM" id="SSF88659">
    <property type="entry name" value="Sigma3 and sigma4 domains of RNA polymerase sigma factors"/>
    <property type="match status" value="2"/>
</dbReference>
<dbReference type="NCBIfam" id="TIGR02937">
    <property type="entry name" value="sigma70-ECF"/>
    <property type="match status" value="1"/>
</dbReference>
<dbReference type="PRINTS" id="PR00046">
    <property type="entry name" value="SIGMA70FCT"/>
</dbReference>
<evidence type="ECO:0000256" key="4">
    <source>
        <dbReference type="ARBA" id="ARBA00023163"/>
    </source>
</evidence>
<dbReference type="InterPro" id="IPR014284">
    <property type="entry name" value="RNA_pol_sigma-70_dom"/>
</dbReference>
<accession>A0AA95MQF4</accession>
<feature type="domain" description="RNA polymerase sigma-70 region 4" evidence="6">
    <location>
        <begin position="176"/>
        <end position="224"/>
    </location>
</feature>
<dbReference type="Gene3D" id="1.10.1740.10">
    <property type="match status" value="1"/>
</dbReference>
<keyword evidence="3" id="KW-0238">DNA-binding</keyword>
<organism evidence="7 8">
    <name type="scientific">Neobacillus novalis</name>
    <dbReference type="NCBI Taxonomy" id="220687"/>
    <lineage>
        <taxon>Bacteria</taxon>
        <taxon>Bacillati</taxon>
        <taxon>Bacillota</taxon>
        <taxon>Bacilli</taxon>
        <taxon>Bacillales</taxon>
        <taxon>Bacillaceae</taxon>
        <taxon>Neobacillus</taxon>
    </lineage>
</organism>
<sequence>MEEMLDKYIPLVKMVVAQMKKKLSDQADESELFSSGMVGLWDASLKFDTNQGVKFETYAVQRIRGAILDGIRQTDHASRSLRKKEKLIRDALETLEQVLLRRPSVEEMREYLGMSAAEYEQTLILLSSIKHDSLDEPMADDGIDAPSYHQIEDHYFQKQEEWIEAKERKQQMAALIDSLPEREKLVLSLVYYENLSLTDVSKVLDVHKSRISQLHSQAIKRLRAAAEKHGFSL</sequence>
<dbReference type="Gene3D" id="1.20.140.160">
    <property type="match status" value="1"/>
</dbReference>
<keyword evidence="4" id="KW-0804">Transcription</keyword>
<evidence type="ECO:0000256" key="1">
    <source>
        <dbReference type="ARBA" id="ARBA00023015"/>
    </source>
</evidence>
<dbReference type="AlphaFoldDB" id="A0AA95MQF4"/>
<evidence type="ECO:0000256" key="3">
    <source>
        <dbReference type="ARBA" id="ARBA00023125"/>
    </source>
</evidence>
<dbReference type="InterPro" id="IPR000943">
    <property type="entry name" value="RNA_pol_sigma70"/>
</dbReference>
<dbReference type="InterPro" id="IPR013324">
    <property type="entry name" value="RNA_pol_sigma_r3/r4-like"/>
</dbReference>
<evidence type="ECO:0000259" key="5">
    <source>
        <dbReference type="Pfam" id="PF04542"/>
    </source>
</evidence>
<evidence type="ECO:0000256" key="2">
    <source>
        <dbReference type="ARBA" id="ARBA00023082"/>
    </source>
</evidence>
<dbReference type="InterPro" id="IPR013325">
    <property type="entry name" value="RNA_pol_sigma_r2"/>
</dbReference>
<feature type="domain" description="RNA polymerase sigma-70 region 2" evidence="5">
    <location>
        <begin position="6"/>
        <end position="75"/>
    </location>
</feature>
<evidence type="ECO:0000259" key="6">
    <source>
        <dbReference type="Pfam" id="PF04545"/>
    </source>
</evidence>
<dbReference type="InterPro" id="IPR007627">
    <property type="entry name" value="RNA_pol_sigma70_r2"/>
</dbReference>
<dbReference type="CDD" id="cd06171">
    <property type="entry name" value="Sigma70_r4"/>
    <property type="match status" value="1"/>
</dbReference>
<dbReference type="EMBL" id="CP126114">
    <property type="protein sequence ID" value="WHY88417.1"/>
    <property type="molecule type" value="Genomic_DNA"/>
</dbReference>
<dbReference type="InterPro" id="IPR012845">
    <property type="entry name" value="RNA_pol_sigma_FliA_WhiG"/>
</dbReference>
<evidence type="ECO:0000313" key="7">
    <source>
        <dbReference type="EMBL" id="WHY88417.1"/>
    </source>
</evidence>
<dbReference type="Proteomes" id="UP001178288">
    <property type="component" value="Chromosome"/>
</dbReference>
<dbReference type="Pfam" id="PF04545">
    <property type="entry name" value="Sigma70_r4"/>
    <property type="match status" value="1"/>
</dbReference>
<dbReference type="RefSeq" id="WP_066086268.1">
    <property type="nucleotide sequence ID" value="NZ_CP126114.1"/>
</dbReference>
<evidence type="ECO:0000313" key="8">
    <source>
        <dbReference type="Proteomes" id="UP001178288"/>
    </source>
</evidence>
<dbReference type="NCBIfam" id="TIGR02479">
    <property type="entry name" value="FliA_WhiG"/>
    <property type="match status" value="1"/>
</dbReference>
<gene>
    <name evidence="7" type="ORF">QNH39_11505</name>
</gene>